<evidence type="ECO:0000313" key="1">
    <source>
        <dbReference type="EMBL" id="MBA9077959.1"/>
    </source>
</evidence>
<organism evidence="1 2">
    <name type="scientific">Rufibacter quisquiliarum</name>
    <dbReference type="NCBI Taxonomy" id="1549639"/>
    <lineage>
        <taxon>Bacteria</taxon>
        <taxon>Pseudomonadati</taxon>
        <taxon>Bacteroidota</taxon>
        <taxon>Cytophagia</taxon>
        <taxon>Cytophagales</taxon>
        <taxon>Hymenobacteraceae</taxon>
        <taxon>Rufibacter</taxon>
    </lineage>
</organism>
<dbReference type="EMBL" id="JACJIQ010000010">
    <property type="protein sequence ID" value="MBA9077959.1"/>
    <property type="molecule type" value="Genomic_DNA"/>
</dbReference>
<dbReference type="InterPro" id="IPR036291">
    <property type="entry name" value="NAD(P)-bd_dom_sf"/>
</dbReference>
<dbReference type="GO" id="GO:0005737">
    <property type="term" value="C:cytoplasm"/>
    <property type="evidence" value="ECO:0007669"/>
    <property type="project" value="TreeGrafter"/>
</dbReference>
<dbReference type="AlphaFoldDB" id="A0A839GMB2"/>
<comment type="caution">
    <text evidence="1">The sequence shown here is derived from an EMBL/GenBank/DDBJ whole genome shotgun (WGS) entry which is preliminary data.</text>
</comment>
<accession>A0A839GMB2</accession>
<dbReference type="Proteomes" id="UP000563094">
    <property type="component" value="Unassembled WGS sequence"/>
</dbReference>
<sequence length="274" mass="29655">MKPKKIAVLGCGWLGLPLAQELVKKGYRVNGSTTTPGKLPILQEAGIQPFLLSFPENGSKTELSSLLEAETLVFNLPPSKSQGEAAYEQILQTVLAAAPAALQHLLFVSSTSVYPDLNREVIESDAVASPAAASLLLRCEYLVQHMQGITTTVVRFGGLMGRQRHPGRWLAGKKDVPQPEGPVNMIHLTDCVQLLTEVLAQEKWGETYNACAPLHPTRQEFYTAAAAALALTPPAFAATTAPRFKLINSNKITADLAYRFRFPDPVACLASTDF</sequence>
<reference evidence="1 2" key="1">
    <citation type="submission" date="2020-08" db="EMBL/GenBank/DDBJ databases">
        <title>Genomic Encyclopedia of Type Strains, Phase IV (KMG-IV): sequencing the most valuable type-strain genomes for metagenomic binning, comparative biology and taxonomic classification.</title>
        <authorList>
            <person name="Goeker M."/>
        </authorList>
    </citation>
    <scope>NUCLEOTIDE SEQUENCE [LARGE SCALE GENOMIC DNA]</scope>
    <source>
        <strain evidence="1 2">DSM 29854</strain>
    </source>
</reference>
<dbReference type="PANTHER" id="PTHR48079:SF6">
    <property type="entry name" value="NAD(P)-BINDING DOMAIN-CONTAINING PROTEIN-RELATED"/>
    <property type="match status" value="1"/>
</dbReference>
<gene>
    <name evidence="1" type="ORF">FHS90_002682</name>
</gene>
<evidence type="ECO:0000313" key="2">
    <source>
        <dbReference type="Proteomes" id="UP000563094"/>
    </source>
</evidence>
<protein>
    <submittedName>
        <fullName evidence="1">Nucleoside-diphosphate-sugar epimerase</fullName>
    </submittedName>
</protein>
<dbReference type="RefSeq" id="WP_182513332.1">
    <property type="nucleotide sequence ID" value="NZ_JACJIQ010000010.1"/>
</dbReference>
<keyword evidence="2" id="KW-1185">Reference proteome</keyword>
<dbReference type="PANTHER" id="PTHR48079">
    <property type="entry name" value="PROTEIN YEEZ"/>
    <property type="match status" value="1"/>
</dbReference>
<dbReference type="SUPFAM" id="SSF51735">
    <property type="entry name" value="NAD(P)-binding Rossmann-fold domains"/>
    <property type="match status" value="1"/>
</dbReference>
<dbReference type="Gene3D" id="3.40.50.720">
    <property type="entry name" value="NAD(P)-binding Rossmann-like Domain"/>
    <property type="match status" value="1"/>
</dbReference>
<proteinExistence type="predicted"/>
<name>A0A839GMB2_9BACT</name>
<dbReference type="InterPro" id="IPR051783">
    <property type="entry name" value="NAD(P)-dependent_oxidoreduct"/>
</dbReference>
<dbReference type="GO" id="GO:0004029">
    <property type="term" value="F:aldehyde dehydrogenase (NAD+) activity"/>
    <property type="evidence" value="ECO:0007669"/>
    <property type="project" value="TreeGrafter"/>
</dbReference>